<feature type="compositionally biased region" description="Acidic residues" evidence="1">
    <location>
        <begin position="348"/>
        <end position="358"/>
    </location>
</feature>
<comment type="caution">
    <text evidence="3">The sequence shown here is derived from an EMBL/GenBank/DDBJ whole genome shotgun (WGS) entry which is preliminary data.</text>
</comment>
<dbReference type="AlphaFoldDB" id="A0A9W6JKW4"/>
<protein>
    <recommendedName>
        <fullName evidence="2">GSCFA domain-containing protein</fullName>
    </recommendedName>
</protein>
<name>A0A9W6JKW4_9HYPH</name>
<feature type="compositionally biased region" description="Pro residues" evidence="1">
    <location>
        <begin position="330"/>
        <end position="341"/>
    </location>
</feature>
<evidence type="ECO:0000313" key="4">
    <source>
        <dbReference type="Proteomes" id="UP001143309"/>
    </source>
</evidence>
<reference evidence="3" key="2">
    <citation type="submission" date="2023-01" db="EMBL/GenBank/DDBJ databases">
        <authorList>
            <person name="Sun Q."/>
            <person name="Evtushenko L."/>
        </authorList>
    </citation>
    <scope>NUCLEOTIDE SEQUENCE</scope>
    <source>
        <strain evidence="3">VKM B-2748</strain>
    </source>
</reference>
<dbReference type="InterPro" id="IPR014982">
    <property type="entry name" value="GSCFA"/>
</dbReference>
<feature type="domain" description="GSCFA" evidence="2">
    <location>
        <begin position="51"/>
        <end position="320"/>
    </location>
</feature>
<reference evidence="3" key="1">
    <citation type="journal article" date="2014" name="Int. J. Syst. Evol. Microbiol.">
        <title>Complete genome sequence of Corynebacterium casei LMG S-19264T (=DSM 44701T), isolated from a smear-ripened cheese.</title>
        <authorList>
            <consortium name="US DOE Joint Genome Institute (JGI-PGF)"/>
            <person name="Walter F."/>
            <person name="Albersmeier A."/>
            <person name="Kalinowski J."/>
            <person name="Ruckert C."/>
        </authorList>
    </citation>
    <scope>NUCLEOTIDE SEQUENCE</scope>
    <source>
        <strain evidence="3">VKM B-2748</strain>
    </source>
</reference>
<organism evidence="3 4">
    <name type="scientific">Methylopila turkensis</name>
    <dbReference type="NCBI Taxonomy" id="1437816"/>
    <lineage>
        <taxon>Bacteria</taxon>
        <taxon>Pseudomonadati</taxon>
        <taxon>Pseudomonadota</taxon>
        <taxon>Alphaproteobacteria</taxon>
        <taxon>Hyphomicrobiales</taxon>
        <taxon>Methylopilaceae</taxon>
        <taxon>Methylopila</taxon>
    </lineage>
</organism>
<accession>A0A9W6JKW4</accession>
<keyword evidence="4" id="KW-1185">Reference proteome</keyword>
<sequence length="358" mass="38940">MCRAMTIADGRHPYDTLPDDAFWRLAVAAKSPFELNAIWRPKAPLRRDAMVATAGSCFAQHISRALKRRGFGWLDTEPAPFGMPPDVAESFGYGVFSFRTGNIYSAALLRQWLDWAAGDAAPSDELWRDDDGRWFDPFRPAIQPGGFSDADDVRAARATTLRAIRRGVSSADVFLFTLGLTECWQDAGTGEVFPLCPGVAAGRYDAQRHILRNFGFERIRDDLQAAIAVLKRLNPSIRLILTVSPVPLIATVTGEHALVANTYTKSTLRAVAGELAAGDPAVDYFPSYEMVATAPMRGMFYNPNMRTITPAGVAFVMEAFFAEQGAAPAEPTPSAPPPPASPTANDLACEEELLDAPQ</sequence>
<feature type="region of interest" description="Disordered" evidence="1">
    <location>
        <begin position="326"/>
        <end position="358"/>
    </location>
</feature>
<evidence type="ECO:0000259" key="2">
    <source>
        <dbReference type="Pfam" id="PF08885"/>
    </source>
</evidence>
<evidence type="ECO:0000256" key="1">
    <source>
        <dbReference type="SAM" id="MobiDB-lite"/>
    </source>
</evidence>
<gene>
    <name evidence="3" type="ORF">GCM10008174_07080</name>
</gene>
<dbReference type="Pfam" id="PF08885">
    <property type="entry name" value="GSCFA"/>
    <property type="match status" value="1"/>
</dbReference>
<proteinExistence type="predicted"/>
<dbReference type="Proteomes" id="UP001143309">
    <property type="component" value="Unassembled WGS sequence"/>
</dbReference>
<evidence type="ECO:0000313" key="3">
    <source>
        <dbReference type="EMBL" id="GLK78967.1"/>
    </source>
</evidence>
<dbReference type="EMBL" id="BSFL01000001">
    <property type="protein sequence ID" value="GLK78967.1"/>
    <property type="molecule type" value="Genomic_DNA"/>
</dbReference>